<name>A0A411HBC0_9VIRU</name>
<dbReference type="Gene3D" id="3.40.50.1820">
    <property type="entry name" value="alpha/beta hydrolase"/>
    <property type="match status" value="2"/>
</dbReference>
<reference evidence="2" key="1">
    <citation type="journal article" date="2019" name="Sci. Rep.">
        <title>The first clawed lobster virus Homarus gammarus nudivirus (HgNV n. sp.) expands the diversity of the Nudiviridae.</title>
        <authorList>
            <person name="Holt C.C."/>
            <person name="Stone M."/>
            <person name="Bass D."/>
            <person name="Bateman K.S."/>
            <person name="van Aerle R."/>
            <person name="Daniels C.L."/>
            <person name="van der Giezen M."/>
            <person name="Ross S.H."/>
            <person name="Hooper C."/>
            <person name="Stentiford G.D."/>
        </authorList>
    </citation>
    <scope>NUCLEOTIDE SEQUENCE</scope>
    <source>
        <strain evidence="2">52S104HLG2</strain>
    </source>
</reference>
<feature type="transmembrane region" description="Helical" evidence="1">
    <location>
        <begin position="6"/>
        <end position="29"/>
    </location>
</feature>
<dbReference type="InterPro" id="IPR029058">
    <property type="entry name" value="AB_hydrolase_fold"/>
</dbReference>
<keyword evidence="1" id="KW-0812">Transmembrane</keyword>
<protein>
    <submittedName>
        <fullName evidence="2">Esterase</fullName>
    </submittedName>
</protein>
<proteinExistence type="predicted"/>
<dbReference type="SUPFAM" id="SSF53474">
    <property type="entry name" value="alpha/beta-Hydrolases"/>
    <property type="match status" value="1"/>
</dbReference>
<organism evidence="2 3">
    <name type="scientific">Homarus gammarus nudivirus</name>
    <dbReference type="NCBI Taxonomy" id="2509616"/>
    <lineage>
        <taxon>Viruses</taxon>
        <taxon>Viruses incertae sedis</taxon>
        <taxon>Naldaviricetes</taxon>
        <taxon>Lefavirales</taxon>
        <taxon>Nudiviridae</taxon>
        <taxon>Gammanudivirus</taxon>
        <taxon>Gammanudivirus hogammari</taxon>
    </lineage>
</organism>
<keyword evidence="1" id="KW-0472">Membrane</keyword>
<sequence length="277" mass="31373">MPDVYVLFTTILSILLLILIVTVLAIIIYPKKPIEYIKKSLHITSNDEDIYDDCTSYESFTNNHTTCNIFYLEKDNSTGTIIVDLPGGAFIASSNTLKQYLHIDQPHTVVSLEYPVLPDGKYENTLTYLKAAISYILSKYGNPQIIISAASAGCFYATKIINSEEFKENIIKFISSSGYFGYKTIPNIATIITDKVYLRTLKASVLLDCFPISPNIQTFFAIGEYDPLKDSTIKFLSQSGAENEIVEYPYSDHCFYLKYNNPTTQEFYKDVSEFIKI</sequence>
<keyword evidence="1" id="KW-1133">Transmembrane helix</keyword>
<dbReference type="EMBL" id="MK439999">
    <property type="protein sequence ID" value="QBB28692.1"/>
    <property type="molecule type" value="Genomic_DNA"/>
</dbReference>
<dbReference type="Proteomes" id="UP000682645">
    <property type="component" value="Segment"/>
</dbReference>
<evidence type="ECO:0000313" key="3">
    <source>
        <dbReference type="Proteomes" id="UP000682645"/>
    </source>
</evidence>
<evidence type="ECO:0000313" key="2">
    <source>
        <dbReference type="EMBL" id="QBB28692.1"/>
    </source>
</evidence>
<keyword evidence="3" id="KW-1185">Reference proteome</keyword>
<evidence type="ECO:0000256" key="1">
    <source>
        <dbReference type="SAM" id="Phobius"/>
    </source>
</evidence>
<accession>A0A411HBC0</accession>
<gene>
    <name evidence="2" type="ORF">HgNV_087</name>
</gene>